<reference evidence="2 3" key="1">
    <citation type="submission" date="2020-11" db="EMBL/GenBank/DDBJ databases">
        <authorList>
            <person name="Lassalle F."/>
        </authorList>
    </citation>
    <scope>NUCLEOTIDE SEQUENCE [LARGE SCALE GENOMIC DNA]</scope>
    <source>
        <strain evidence="2 3">JC140</strain>
    </source>
</reference>
<accession>A0ABN7JNU9</accession>
<dbReference type="PROSITE" id="PS50883">
    <property type="entry name" value="EAL"/>
    <property type="match status" value="1"/>
</dbReference>
<dbReference type="PANTHER" id="PTHR33121">
    <property type="entry name" value="CYCLIC DI-GMP PHOSPHODIESTERASE PDEF"/>
    <property type="match status" value="1"/>
</dbReference>
<organism evidence="2 3">
    <name type="scientific">Pseudorhizobium endolithicum</name>
    <dbReference type="NCBI Taxonomy" id="1191678"/>
    <lineage>
        <taxon>Bacteria</taxon>
        <taxon>Pseudomonadati</taxon>
        <taxon>Pseudomonadota</taxon>
        <taxon>Alphaproteobacteria</taxon>
        <taxon>Hyphomicrobiales</taxon>
        <taxon>Rhizobiaceae</taxon>
        <taxon>Rhizobium/Agrobacterium group</taxon>
        <taxon>Pseudorhizobium</taxon>
    </lineage>
</organism>
<dbReference type="SMART" id="SM00052">
    <property type="entry name" value="EAL"/>
    <property type="match status" value="1"/>
</dbReference>
<evidence type="ECO:0000313" key="2">
    <source>
        <dbReference type="EMBL" id="CAD7040264.1"/>
    </source>
</evidence>
<dbReference type="EMBL" id="CABFWF030000012">
    <property type="protein sequence ID" value="CAD7040264.1"/>
    <property type="molecule type" value="Genomic_DNA"/>
</dbReference>
<dbReference type="PANTHER" id="PTHR33121:SF15">
    <property type="entry name" value="BLUE LIGHT- AND TEMPERATURE-REGULATED ANTIREPRESSOR BLUF"/>
    <property type="match status" value="1"/>
</dbReference>
<dbReference type="Pfam" id="PF00563">
    <property type="entry name" value="EAL"/>
    <property type="match status" value="1"/>
</dbReference>
<dbReference type="InterPro" id="IPR035919">
    <property type="entry name" value="EAL_sf"/>
</dbReference>
<dbReference type="Proteomes" id="UP000606921">
    <property type="component" value="Unassembled WGS sequence"/>
</dbReference>
<proteinExistence type="predicted"/>
<feature type="domain" description="EAL" evidence="1">
    <location>
        <begin position="17"/>
        <end position="272"/>
    </location>
</feature>
<protein>
    <submittedName>
        <fullName evidence="2">EAL domain-containing protein</fullName>
    </submittedName>
</protein>
<dbReference type="InterPro" id="IPR001633">
    <property type="entry name" value="EAL_dom"/>
</dbReference>
<dbReference type="InterPro" id="IPR050706">
    <property type="entry name" value="Cyclic-di-GMP_PDE-like"/>
</dbReference>
<evidence type="ECO:0000313" key="3">
    <source>
        <dbReference type="Proteomes" id="UP000606921"/>
    </source>
</evidence>
<comment type="caution">
    <text evidence="2">The sequence shown here is derived from an EMBL/GenBank/DDBJ whole genome shotgun (WGS) entry which is preliminary data.</text>
</comment>
<evidence type="ECO:0000259" key="1">
    <source>
        <dbReference type="PROSITE" id="PS50883"/>
    </source>
</evidence>
<keyword evidence="3" id="KW-1185">Reference proteome</keyword>
<sequence>MLPMLQGLFLNDYRIACAGLEKGNGMACAGCRDGEGFELPFSMAFQPIVDVRGGEVFAYEALVRGINGEGAGTVLSGVTEANRYAFDQSCRQKAIELASRLRTDRDASLSINFMPNAVYEPRACIHLTLATASRVSFPLNRIIFEFTEAEQVDTNHLLNILQTYKGMGFRTAIDDFGAGHSGLNLLAKFQPDIVKLDMDLIRGIDLDRAKRVVVKQTLAMLADLGITAVCEGIETSAEMAVLRDLGVTLMQGYLFGRPTFEAFSPPIFDLAA</sequence>
<dbReference type="CDD" id="cd01948">
    <property type="entry name" value="EAL"/>
    <property type="match status" value="1"/>
</dbReference>
<gene>
    <name evidence="2" type="ORF">REJC140_00857</name>
</gene>
<dbReference type="SUPFAM" id="SSF141868">
    <property type="entry name" value="EAL domain-like"/>
    <property type="match status" value="1"/>
</dbReference>
<dbReference type="Gene3D" id="3.20.20.450">
    <property type="entry name" value="EAL domain"/>
    <property type="match status" value="1"/>
</dbReference>
<name>A0ABN7JNU9_9HYPH</name>